<dbReference type="SUPFAM" id="SSF56784">
    <property type="entry name" value="HAD-like"/>
    <property type="match status" value="1"/>
</dbReference>
<dbReference type="InterPro" id="IPR006539">
    <property type="entry name" value="P-type_ATPase_IV"/>
</dbReference>
<keyword evidence="8 15" id="KW-1278">Translocase</keyword>
<feature type="binding site" evidence="13">
    <location>
        <position position="536"/>
    </location>
    <ligand>
        <name>ATP</name>
        <dbReference type="ChEBI" id="CHEBI:30616"/>
    </ligand>
</feature>
<dbReference type="GO" id="GO:0000287">
    <property type="term" value="F:magnesium ion binding"/>
    <property type="evidence" value="ECO:0007669"/>
    <property type="project" value="UniProtKB-UniRule"/>
</dbReference>
<dbReference type="FunFam" id="3.40.50.1000:FF:000001">
    <property type="entry name" value="Phospholipid-transporting ATPase IC"/>
    <property type="match status" value="1"/>
</dbReference>
<feature type="binding site" evidence="13">
    <location>
        <position position="741"/>
    </location>
    <ligand>
        <name>ATP</name>
        <dbReference type="ChEBI" id="CHEBI:30616"/>
    </ligand>
</feature>
<feature type="binding site" evidence="13">
    <location>
        <position position="653"/>
    </location>
    <ligand>
        <name>ATP</name>
        <dbReference type="ChEBI" id="CHEBI:30616"/>
    </ligand>
</feature>
<feature type="compositionally biased region" description="Polar residues" evidence="16">
    <location>
        <begin position="1075"/>
        <end position="1084"/>
    </location>
</feature>
<comment type="similarity">
    <text evidence="2 15">Belongs to the cation transport ATPase (P-type) (TC 3.A.3) family. Type IV subfamily.</text>
</comment>
<dbReference type="InterPro" id="IPR036412">
    <property type="entry name" value="HAD-like_sf"/>
</dbReference>
<dbReference type="EMBL" id="JAWQEG010002156">
    <property type="protein sequence ID" value="KAK3873972.1"/>
    <property type="molecule type" value="Genomic_DNA"/>
</dbReference>
<dbReference type="Gene3D" id="2.70.150.10">
    <property type="entry name" value="Calcium-transporting ATPase, cytoplasmic transduction domain A"/>
    <property type="match status" value="1"/>
</dbReference>
<evidence type="ECO:0000256" key="10">
    <source>
        <dbReference type="ARBA" id="ARBA00023136"/>
    </source>
</evidence>
<dbReference type="GO" id="GO:0005524">
    <property type="term" value="F:ATP binding"/>
    <property type="evidence" value="ECO:0007669"/>
    <property type="project" value="UniProtKB-UniRule"/>
</dbReference>
<feature type="region of interest" description="Disordered" evidence="16">
    <location>
        <begin position="1"/>
        <end position="55"/>
    </location>
</feature>
<dbReference type="InterPro" id="IPR023299">
    <property type="entry name" value="ATPase_P-typ_cyto_dom_N"/>
</dbReference>
<feature type="active site" description="4-aspartylphosphate intermediate" evidence="12">
    <location>
        <position position="371"/>
    </location>
</feature>
<dbReference type="SFLD" id="SFLDF00027">
    <property type="entry name" value="p-type_atpase"/>
    <property type="match status" value="1"/>
</dbReference>
<evidence type="ECO:0000256" key="3">
    <source>
        <dbReference type="ARBA" id="ARBA00022692"/>
    </source>
</evidence>
<dbReference type="InterPro" id="IPR023214">
    <property type="entry name" value="HAD_sf"/>
</dbReference>
<dbReference type="PRINTS" id="PR00119">
    <property type="entry name" value="CATATPASE"/>
</dbReference>
<protein>
    <recommendedName>
        <fullName evidence="15">Phospholipid-transporting ATPase</fullName>
        <ecNumber evidence="15">7.6.2.1</ecNumber>
    </recommendedName>
</protein>
<proteinExistence type="inferred from homology"/>
<feature type="binding site" evidence="14">
    <location>
        <position position="768"/>
    </location>
    <ligand>
        <name>Mg(2+)</name>
        <dbReference type="ChEBI" id="CHEBI:18420"/>
    </ligand>
</feature>
<dbReference type="InterPro" id="IPR001757">
    <property type="entry name" value="P_typ_ATPase"/>
</dbReference>
<keyword evidence="9 15" id="KW-1133">Transmembrane helix</keyword>
<dbReference type="NCBIfam" id="TIGR01652">
    <property type="entry name" value="ATPase-Plipid"/>
    <property type="match status" value="1"/>
</dbReference>
<feature type="compositionally biased region" description="Basic and acidic residues" evidence="16">
    <location>
        <begin position="1"/>
        <end position="20"/>
    </location>
</feature>
<feature type="non-terminal residue" evidence="19">
    <location>
        <position position="1"/>
    </location>
</feature>
<feature type="binding site" evidence="13">
    <location>
        <position position="373"/>
    </location>
    <ligand>
        <name>ATP</name>
        <dbReference type="ChEBI" id="CHEBI:30616"/>
    </ligand>
</feature>
<feature type="binding site" evidence="13">
    <location>
        <position position="573"/>
    </location>
    <ligand>
        <name>ATP</name>
        <dbReference type="ChEBI" id="CHEBI:30616"/>
    </ligand>
</feature>
<dbReference type="AlphaFoldDB" id="A0AAE1FGX2"/>
<evidence type="ECO:0000256" key="6">
    <source>
        <dbReference type="ARBA" id="ARBA00022840"/>
    </source>
</evidence>
<keyword evidence="20" id="KW-1185">Reference proteome</keyword>
<evidence type="ECO:0000256" key="14">
    <source>
        <dbReference type="PIRSR" id="PIRSR606539-3"/>
    </source>
</evidence>
<evidence type="ECO:0000256" key="4">
    <source>
        <dbReference type="ARBA" id="ARBA00022723"/>
    </source>
</evidence>
<keyword evidence="3 15" id="KW-0812">Transmembrane</keyword>
<evidence type="ECO:0000256" key="1">
    <source>
        <dbReference type="ARBA" id="ARBA00004141"/>
    </source>
</evidence>
<dbReference type="InterPro" id="IPR018303">
    <property type="entry name" value="ATPase_P-typ_P_site"/>
</dbReference>
<dbReference type="NCBIfam" id="TIGR01494">
    <property type="entry name" value="ATPase_P-type"/>
    <property type="match status" value="1"/>
</dbReference>
<dbReference type="FunFam" id="3.40.50.1000:FF:000014">
    <property type="entry name" value="Phospholipid-transporting ATPase"/>
    <property type="match status" value="1"/>
</dbReference>
<evidence type="ECO:0000256" key="9">
    <source>
        <dbReference type="ARBA" id="ARBA00022989"/>
    </source>
</evidence>
<feature type="binding site" evidence="14">
    <location>
        <position position="373"/>
    </location>
    <ligand>
        <name>Mg(2+)</name>
        <dbReference type="ChEBI" id="CHEBI:18420"/>
    </ligand>
</feature>
<comment type="cofactor">
    <cofactor evidence="14">
        <name>Mg(2+)</name>
        <dbReference type="ChEBI" id="CHEBI:18420"/>
    </cofactor>
</comment>
<comment type="caution">
    <text evidence="19">The sequence shown here is derived from an EMBL/GenBank/DDBJ whole genome shotgun (WGS) entry which is preliminary data.</text>
</comment>
<feature type="binding site" evidence="13">
    <location>
        <position position="771"/>
    </location>
    <ligand>
        <name>ATP</name>
        <dbReference type="ChEBI" id="CHEBI:30616"/>
    </ligand>
</feature>
<feature type="binding site" evidence="13">
    <location>
        <position position="772"/>
    </location>
    <ligand>
        <name>ATP</name>
        <dbReference type="ChEBI" id="CHEBI:30616"/>
    </ligand>
</feature>
<evidence type="ECO:0000256" key="5">
    <source>
        <dbReference type="ARBA" id="ARBA00022741"/>
    </source>
</evidence>
<keyword evidence="5 13" id="KW-0547">Nucleotide-binding</keyword>
<dbReference type="Pfam" id="PF13246">
    <property type="entry name" value="Cation_ATPase"/>
    <property type="match status" value="1"/>
</dbReference>
<dbReference type="Gene3D" id="3.40.1110.10">
    <property type="entry name" value="Calcium-transporting ATPase, cytoplasmic domain N"/>
    <property type="match status" value="1"/>
</dbReference>
<evidence type="ECO:0000256" key="11">
    <source>
        <dbReference type="ARBA" id="ARBA00034036"/>
    </source>
</evidence>
<dbReference type="PANTHER" id="PTHR24092:SF175">
    <property type="entry name" value="PHOSPHOLIPID-TRANSPORTING ATPASE"/>
    <property type="match status" value="1"/>
</dbReference>
<feature type="transmembrane region" description="Helical" evidence="15">
    <location>
        <begin position="254"/>
        <end position="277"/>
    </location>
</feature>
<keyword evidence="4 14" id="KW-0479">Metal-binding</keyword>
<reference evidence="19" key="1">
    <citation type="submission" date="2023-10" db="EMBL/GenBank/DDBJ databases">
        <title>Genome assemblies of two species of porcelain crab, Petrolisthes cinctipes and Petrolisthes manimaculis (Anomura: Porcellanidae).</title>
        <authorList>
            <person name="Angst P."/>
        </authorList>
    </citation>
    <scope>NUCLEOTIDE SEQUENCE</scope>
    <source>
        <strain evidence="19">PB745_01</strain>
        <tissue evidence="19">Gill</tissue>
    </source>
</reference>
<dbReference type="Pfam" id="PF16209">
    <property type="entry name" value="PhoLip_ATPase_N"/>
    <property type="match status" value="1"/>
</dbReference>
<dbReference type="GO" id="GO:0045332">
    <property type="term" value="P:phospholipid translocation"/>
    <property type="evidence" value="ECO:0007669"/>
    <property type="project" value="TreeGrafter"/>
</dbReference>
<dbReference type="InterPro" id="IPR032630">
    <property type="entry name" value="P_typ_ATPase_c"/>
</dbReference>
<dbReference type="InterPro" id="IPR032631">
    <property type="entry name" value="P-type_ATPase_N"/>
</dbReference>
<feature type="domain" description="P-type ATPase C-terminal" evidence="18">
    <location>
        <begin position="794"/>
        <end position="1049"/>
    </location>
</feature>
<feature type="binding site" evidence="13">
    <location>
        <position position="655"/>
    </location>
    <ligand>
        <name>ATP</name>
        <dbReference type="ChEBI" id="CHEBI:30616"/>
    </ligand>
</feature>
<feature type="region of interest" description="Disordered" evidence="16">
    <location>
        <begin position="1075"/>
        <end position="1096"/>
    </location>
</feature>
<feature type="binding site" evidence="13">
    <location>
        <position position="372"/>
    </location>
    <ligand>
        <name>ATP</name>
        <dbReference type="ChEBI" id="CHEBI:30616"/>
    </ligand>
</feature>
<feature type="binding site" evidence="14">
    <location>
        <position position="772"/>
    </location>
    <ligand>
        <name>Mg(2+)</name>
        <dbReference type="ChEBI" id="CHEBI:18420"/>
    </ligand>
</feature>
<keyword evidence="7 14" id="KW-0460">Magnesium</keyword>
<dbReference type="InterPro" id="IPR044492">
    <property type="entry name" value="P_typ_ATPase_HD_dom"/>
</dbReference>
<dbReference type="EC" id="7.6.2.1" evidence="15"/>
<dbReference type="SUPFAM" id="SSF81660">
    <property type="entry name" value="Metal cation-transporting ATPase, ATP-binding domain N"/>
    <property type="match status" value="1"/>
</dbReference>
<evidence type="ECO:0000256" key="7">
    <source>
        <dbReference type="ARBA" id="ARBA00022842"/>
    </source>
</evidence>
<dbReference type="SFLD" id="SFLDG00002">
    <property type="entry name" value="C1.7:_P-type_atpase_like"/>
    <property type="match status" value="1"/>
</dbReference>
<keyword evidence="6 13" id="KW-0067">ATP-binding</keyword>
<evidence type="ECO:0000259" key="18">
    <source>
        <dbReference type="Pfam" id="PF16212"/>
    </source>
</evidence>
<evidence type="ECO:0000256" key="13">
    <source>
        <dbReference type="PIRSR" id="PIRSR606539-2"/>
    </source>
</evidence>
<comment type="caution">
    <text evidence="15">Lacks conserved residue(s) required for the propagation of feature annotation.</text>
</comment>
<dbReference type="InterPro" id="IPR008250">
    <property type="entry name" value="ATPase_P-typ_transduc_dom_A_sf"/>
</dbReference>
<feature type="binding site" evidence="13">
    <location>
        <position position="371"/>
    </location>
    <ligand>
        <name>ATP</name>
        <dbReference type="ChEBI" id="CHEBI:30616"/>
    </ligand>
</feature>
<name>A0AAE1FGX2_PETCI</name>
<feature type="binding site" evidence="13">
    <location>
        <position position="654"/>
    </location>
    <ligand>
        <name>ATP</name>
        <dbReference type="ChEBI" id="CHEBI:30616"/>
    </ligand>
</feature>
<feature type="domain" description="P-type ATPase N-terminal" evidence="17">
    <location>
        <begin position="49"/>
        <end position="92"/>
    </location>
</feature>
<evidence type="ECO:0000313" key="19">
    <source>
        <dbReference type="EMBL" id="KAK3873972.1"/>
    </source>
</evidence>
<evidence type="ECO:0000256" key="16">
    <source>
        <dbReference type="SAM" id="MobiDB-lite"/>
    </source>
</evidence>
<dbReference type="GO" id="GO:0005886">
    <property type="term" value="C:plasma membrane"/>
    <property type="evidence" value="ECO:0007669"/>
    <property type="project" value="TreeGrafter"/>
</dbReference>
<keyword evidence="10 15" id="KW-0472">Membrane</keyword>
<accession>A0AAE1FGX2</accession>
<dbReference type="GO" id="GO:0005783">
    <property type="term" value="C:endoplasmic reticulum"/>
    <property type="evidence" value="ECO:0007669"/>
    <property type="project" value="TreeGrafter"/>
</dbReference>
<dbReference type="PANTHER" id="PTHR24092">
    <property type="entry name" value="PROBABLE PHOSPHOLIPID-TRANSPORTING ATPASE"/>
    <property type="match status" value="1"/>
</dbReference>
<evidence type="ECO:0000256" key="15">
    <source>
        <dbReference type="RuleBase" id="RU362033"/>
    </source>
</evidence>
<dbReference type="PROSITE" id="PS00154">
    <property type="entry name" value="ATPASE_E1_E2"/>
    <property type="match status" value="1"/>
</dbReference>
<sequence length="1096" mass="122834">EASKEEKVDGGDDDEKDRGTRTVWGNRVPPPPPQPPADTTHTHTPSTSLPSYPDNSITTAKYTILTFLPKNLFEQFRRLANFYFLCLAIIHHLTSTICNHGDGGETRLRGLAQTQGGQQGQQLTNQGHQGRQGHGEVVKVEEGEEFPCDLLLLTSDDPEAKCDVTTANLDGETNLKMPHANLYDFKGRLEVYRDDATTTQAPLSTDNLLLRGARLKNTSLIHGMAIYTGRDTKVALNSKIKSNKFSTVDMTMNYFLVFYLVLMVGEIILCTALKYGIFTQEVTNNMWYLDYPTDDPITARLVYQDAVSFLVIFSYIIPVSLYVTLEIQKFLGTMFLQWDEEVTGTGEDDAPKVNTSDLNEELGQVEYLFSDKTGTLTENVMNFRQCSVNGRRYKEMDEENGVLVFLHPDTLEPQPLPRLLPEDLVTFLETLALCHTVQVSSSSHKPREDRGGPSNVTAGQMEMEDRTPVYHASSPDEKALVEACARGSREKTVTLEVLGHTKTFTSLEVLEFDSDRKCMSVVVREEATGKMWLLTKGAESSVLQRCGAGDSDHQHLINTTADHIDDYAMTGLRTLAVGRRQLEEKQYLGFTEQLSKARQMVEGREAAVRKVTDRMEADLTLLGATGVEDLLQEGVQETLESFRAAGIKVWVLTGDKVETAVNIAYSCGHFKRFMTILTLTGLTNTEDAHVMVTACMEQSISEDKMYGLVVDGSSLVLLLDHDIKNDFYRLCTRCWAVVCCRMSPSQKAETVRLVKNSKESPRCAAVGDGANDVSMIQEAHLGLGIMGKEGRQAVRCADFGVAQFRFLRKLLFVHGHWNYVRLATFVQFSFYKNVAFNTPMVFFTIWNAYSTQSVYEGLVLTMFNVTCTSLPVLLFGLVEQNLPASLLMTRPHLYQRVAHNAVLSWTRFFKWTLFGMQTGRGLWHSVVMYFGLMGACWDDTCGLPHGQTPDLYLFGLALATLCIFVVNIKITMESNYLTWVFVGGLAITFLGYSVMYLLYTGIPTLPFITYEIYWAYYRMFESPSLNLTFLVLGVACLLPDLLDKIYTHTTDKELRRGRDGTAGLRIGSFRCQQSSVSDTDSLSQQERKPGLLVSDL</sequence>
<evidence type="ECO:0000256" key="8">
    <source>
        <dbReference type="ARBA" id="ARBA00022967"/>
    </source>
</evidence>
<feature type="transmembrane region" description="Helical" evidence="15">
    <location>
        <begin position="951"/>
        <end position="970"/>
    </location>
</feature>
<feature type="binding site" evidence="13">
    <location>
        <position position="747"/>
    </location>
    <ligand>
        <name>ATP</name>
        <dbReference type="ChEBI" id="CHEBI:30616"/>
    </ligand>
</feature>
<evidence type="ECO:0000256" key="12">
    <source>
        <dbReference type="PIRSR" id="PIRSR606539-1"/>
    </source>
</evidence>
<dbReference type="SUPFAM" id="SSF81665">
    <property type="entry name" value="Calcium ATPase, transmembrane domain M"/>
    <property type="match status" value="1"/>
</dbReference>
<feature type="transmembrane region" description="Helical" evidence="15">
    <location>
        <begin position="1024"/>
        <end position="1042"/>
    </location>
</feature>
<dbReference type="Pfam" id="PF16212">
    <property type="entry name" value="PhoLip_ATPase_C"/>
    <property type="match status" value="1"/>
</dbReference>
<evidence type="ECO:0000256" key="2">
    <source>
        <dbReference type="ARBA" id="ARBA00008109"/>
    </source>
</evidence>
<feature type="binding site" evidence="13">
    <location>
        <position position="512"/>
    </location>
    <ligand>
        <name>ATP</name>
        <dbReference type="ChEBI" id="CHEBI:30616"/>
    </ligand>
</feature>
<feature type="transmembrane region" description="Helical" evidence="15">
    <location>
        <begin position="977"/>
        <end position="999"/>
    </location>
</feature>
<dbReference type="SUPFAM" id="SSF81653">
    <property type="entry name" value="Calcium ATPase, transduction domain A"/>
    <property type="match status" value="1"/>
</dbReference>
<dbReference type="SFLD" id="SFLDS00003">
    <property type="entry name" value="Haloacid_Dehalogenase"/>
    <property type="match status" value="1"/>
</dbReference>
<evidence type="ECO:0000313" key="20">
    <source>
        <dbReference type="Proteomes" id="UP001286313"/>
    </source>
</evidence>
<evidence type="ECO:0000259" key="17">
    <source>
        <dbReference type="Pfam" id="PF16209"/>
    </source>
</evidence>
<gene>
    <name evidence="19" type="ORF">Pcinc_021050</name>
</gene>
<dbReference type="GO" id="GO:0016887">
    <property type="term" value="F:ATP hydrolysis activity"/>
    <property type="evidence" value="ECO:0007669"/>
    <property type="project" value="InterPro"/>
</dbReference>
<dbReference type="GO" id="GO:0140326">
    <property type="term" value="F:ATPase-coupled intramembrane lipid transporter activity"/>
    <property type="evidence" value="ECO:0007669"/>
    <property type="project" value="UniProtKB-EC"/>
</dbReference>
<organism evidence="19 20">
    <name type="scientific">Petrolisthes cinctipes</name>
    <name type="common">Flat porcelain crab</name>
    <dbReference type="NCBI Taxonomy" id="88211"/>
    <lineage>
        <taxon>Eukaryota</taxon>
        <taxon>Metazoa</taxon>
        <taxon>Ecdysozoa</taxon>
        <taxon>Arthropoda</taxon>
        <taxon>Crustacea</taxon>
        <taxon>Multicrustacea</taxon>
        <taxon>Malacostraca</taxon>
        <taxon>Eumalacostraca</taxon>
        <taxon>Eucarida</taxon>
        <taxon>Decapoda</taxon>
        <taxon>Pleocyemata</taxon>
        <taxon>Anomura</taxon>
        <taxon>Galatheoidea</taxon>
        <taxon>Porcellanidae</taxon>
        <taxon>Petrolisthes</taxon>
    </lineage>
</organism>
<comment type="catalytic activity">
    <reaction evidence="11 15">
        <text>ATP + H2O + phospholipidSide 1 = ADP + phosphate + phospholipidSide 2.</text>
        <dbReference type="EC" id="7.6.2.1"/>
    </reaction>
</comment>
<feature type="compositionally biased region" description="Low complexity" evidence="16">
    <location>
        <begin position="37"/>
        <end position="53"/>
    </location>
</feature>
<feature type="transmembrane region" description="Helical" evidence="15">
    <location>
        <begin position="306"/>
        <end position="325"/>
    </location>
</feature>
<dbReference type="Proteomes" id="UP001286313">
    <property type="component" value="Unassembled WGS sequence"/>
</dbReference>
<feature type="binding site" evidence="13">
    <location>
        <position position="477"/>
    </location>
    <ligand>
        <name>ATP</name>
        <dbReference type="ChEBI" id="CHEBI:30616"/>
    </ligand>
</feature>
<feature type="region of interest" description="Disordered" evidence="16">
    <location>
        <begin position="439"/>
        <end position="459"/>
    </location>
</feature>
<feature type="binding site" evidence="14">
    <location>
        <position position="371"/>
    </location>
    <ligand>
        <name>Mg(2+)</name>
        <dbReference type="ChEBI" id="CHEBI:18420"/>
    </ligand>
</feature>
<comment type="subcellular location">
    <subcellularLocation>
        <location evidence="1 15">Membrane</location>
        <topology evidence="1 15">Multi-pass membrane protein</topology>
    </subcellularLocation>
</comment>
<dbReference type="InterPro" id="IPR023298">
    <property type="entry name" value="ATPase_P-typ_TM_dom_sf"/>
</dbReference>
<dbReference type="Gene3D" id="3.40.50.1000">
    <property type="entry name" value="HAD superfamily/HAD-like"/>
    <property type="match status" value="1"/>
</dbReference>